<name>D3Q991_STANL</name>
<dbReference type="GO" id="GO:0019239">
    <property type="term" value="F:deaminase activity"/>
    <property type="evidence" value="ECO:0007669"/>
    <property type="project" value="TreeGrafter"/>
</dbReference>
<keyword evidence="2" id="KW-1185">Reference proteome</keyword>
<dbReference type="Gene3D" id="3.30.1330.40">
    <property type="entry name" value="RutC-like"/>
    <property type="match status" value="1"/>
</dbReference>
<dbReference type="SUPFAM" id="SSF55298">
    <property type="entry name" value="YjgF-like"/>
    <property type="match status" value="1"/>
</dbReference>
<dbReference type="PANTHER" id="PTHR11803">
    <property type="entry name" value="2-IMINOBUTANOATE/2-IMINOPROPANOATE DEAMINASE RIDA"/>
    <property type="match status" value="1"/>
</dbReference>
<dbReference type="KEGG" id="sna:Snas_2898"/>
<dbReference type="EMBL" id="CP001778">
    <property type="protein sequence ID" value="ADD42573.1"/>
    <property type="molecule type" value="Genomic_DNA"/>
</dbReference>
<dbReference type="Pfam" id="PF01042">
    <property type="entry name" value="Ribonuc_L-PSP"/>
    <property type="match status" value="1"/>
</dbReference>
<evidence type="ECO:0000313" key="1">
    <source>
        <dbReference type="EMBL" id="ADD42573.1"/>
    </source>
</evidence>
<dbReference type="InterPro" id="IPR006175">
    <property type="entry name" value="YjgF/YER057c/UK114"/>
</dbReference>
<organism evidence="1 2">
    <name type="scientific">Stackebrandtia nassauensis (strain DSM 44728 / CIP 108903 / NRRL B-16338 / NBRC 102104 / LLR-40K-21)</name>
    <dbReference type="NCBI Taxonomy" id="446470"/>
    <lineage>
        <taxon>Bacteria</taxon>
        <taxon>Bacillati</taxon>
        <taxon>Actinomycetota</taxon>
        <taxon>Actinomycetes</taxon>
        <taxon>Glycomycetales</taxon>
        <taxon>Glycomycetaceae</taxon>
        <taxon>Stackebrandtia</taxon>
    </lineage>
</organism>
<proteinExistence type="predicted"/>
<dbReference type="PANTHER" id="PTHR11803:SF44">
    <property type="entry name" value="RUTC FAMILY PROTEIN YJGH"/>
    <property type="match status" value="1"/>
</dbReference>
<dbReference type="HOGENOM" id="CLU_100715_4_3_11"/>
<reference evidence="1 2" key="1">
    <citation type="journal article" date="2009" name="Stand. Genomic Sci.">
        <title>Complete genome sequence of Stackebrandtia nassauensis type strain (LLR-40K-21).</title>
        <authorList>
            <person name="Munk C."/>
            <person name="Lapidus A."/>
            <person name="Copeland A."/>
            <person name="Jando M."/>
            <person name="Mayilraj S."/>
            <person name="Glavina Del Rio T."/>
            <person name="Nolan M."/>
            <person name="Chen F."/>
            <person name="Lucas S."/>
            <person name="Tice H."/>
            <person name="Cheng J.F."/>
            <person name="Han C."/>
            <person name="Detter J.C."/>
            <person name="Bruce D."/>
            <person name="Goodwin L."/>
            <person name="Chain P."/>
            <person name="Pitluck S."/>
            <person name="Goker M."/>
            <person name="Ovchinikova G."/>
            <person name="Pati A."/>
            <person name="Ivanova N."/>
            <person name="Mavromatis K."/>
            <person name="Chen A."/>
            <person name="Palaniappan K."/>
            <person name="Land M."/>
            <person name="Hauser L."/>
            <person name="Chang Y.J."/>
            <person name="Jeffries C.D."/>
            <person name="Bristow J."/>
            <person name="Eisen J.A."/>
            <person name="Markowitz V."/>
            <person name="Hugenholtz P."/>
            <person name="Kyrpides N.C."/>
            <person name="Klenk H.P."/>
        </authorList>
    </citation>
    <scope>NUCLEOTIDE SEQUENCE [LARGE SCALE GENOMIC DNA]</scope>
    <source>
        <strain evidence="2">DSM 44728 / CIP 108903 / NRRL B-16338 / NBRC 102104 / LLR-40K-21</strain>
    </source>
</reference>
<protein>
    <submittedName>
        <fullName evidence="1">Endoribonuclease L-PSP</fullName>
    </submittedName>
</protein>
<evidence type="ECO:0000313" key="2">
    <source>
        <dbReference type="Proteomes" id="UP000000844"/>
    </source>
</evidence>
<dbReference type="AlphaFoldDB" id="D3Q991"/>
<sequence length="148" mass="16289">MTTPITDNNHHDWRKAMSRTIINPSDLHDPTAFGYSHVNTTEGSPLVFIAGQYDSGDQGTPTSSDFNTQARRAFDNLGKALRAAGLDYDNVVKLGTFIVDHDADKLTTVGKLVHEHWGDRPPAQTLNGVARLALPEMLFEVDAIAIRF</sequence>
<dbReference type="eggNOG" id="COG0251">
    <property type="taxonomic scope" value="Bacteria"/>
</dbReference>
<gene>
    <name evidence="1" type="ordered locus">Snas_2898</name>
</gene>
<dbReference type="GO" id="GO:0005829">
    <property type="term" value="C:cytosol"/>
    <property type="evidence" value="ECO:0007669"/>
    <property type="project" value="TreeGrafter"/>
</dbReference>
<dbReference type="Proteomes" id="UP000000844">
    <property type="component" value="Chromosome"/>
</dbReference>
<accession>D3Q991</accession>
<dbReference type="InterPro" id="IPR035959">
    <property type="entry name" value="RutC-like_sf"/>
</dbReference>
<dbReference type="STRING" id="446470.Snas_2898"/>